<dbReference type="Proteomes" id="UP000070544">
    <property type="component" value="Unassembled WGS sequence"/>
</dbReference>
<feature type="domain" description="Protein kinase" evidence="5">
    <location>
        <begin position="54"/>
        <end position="317"/>
    </location>
</feature>
<accession>A0A139AZN8</accession>
<evidence type="ECO:0000313" key="6">
    <source>
        <dbReference type="EMBL" id="KXS22189.1"/>
    </source>
</evidence>
<dbReference type="InterPro" id="IPR008271">
    <property type="entry name" value="Ser/Thr_kinase_AS"/>
</dbReference>
<evidence type="ECO:0000256" key="3">
    <source>
        <dbReference type="PROSITE-ProRule" id="PRU10141"/>
    </source>
</evidence>
<dbReference type="FunFam" id="3.30.200.20:FF:000153">
    <property type="entry name" value="Calcium/calmodulin-dependent protein kinase type I"/>
    <property type="match status" value="1"/>
</dbReference>
<dbReference type="STRING" id="1344416.A0A139AZN8"/>
<feature type="region of interest" description="Disordered" evidence="4">
    <location>
        <begin position="534"/>
        <end position="620"/>
    </location>
</feature>
<dbReference type="PROSITE" id="PS00108">
    <property type="entry name" value="PROTEIN_KINASE_ST"/>
    <property type="match status" value="1"/>
</dbReference>
<sequence>MLNSKVAPLHTTHPHEMAKTVHGPAGHSTAHVPPQPGPHHLPGPTQPVLAPCEYKTGKTLGQGSYATVKEAVHVKSGKRYAVKVISKQLMKGKEVMILNEIEVLKRVSKGHPNIVTLWDYFETPNNLYLVMDLCVGGELFDRICEKGSYYEEDAAAIARVVVDAVRYLHEQNVVHRDIKAENLLFRTRESSDPADLLIADFGLSKIIDDSHYHLLMTTCGTPGYMAPEVIRRVGHHKPVDMWSIGVLTYFLLCGYTPFDANSQAEEIQNILKGKYAFEPKEYWEDVSEDAKDFIRRLLVINPKDRLTAVDAMKHPFLNPHPPDTPLAMSPVSPTFPTSLPSALAAVAAAVPLALPQSPDMPSAMESIVAAAAARAAPQTIPVSAFGTPTAAIPLPTTVPPPSSITPVTPSGAPTPIPIPIAPVQIPQAMLAASAPPDVILRQMAAMQAGTASGGGLPSPIAIPNFGAASYTDVSALAAYYGGTAPAGAAFFGTSLQSARERVNLLPSVRKNITARQRLKRAVVTVEAANKFSHNVSSGRVSPAGATSSVNSTAGATLAPRNPSGASEGEGSSPMLVATRRPIEVPSLSSLSLGLNGSHSGSASRSGSGSSMSTPNDNGNT</sequence>
<protein>
    <submittedName>
        <fullName evidence="6">Pkinase-domain-containing protein</fullName>
    </submittedName>
</protein>
<dbReference type="OrthoDB" id="40902at2759"/>
<reference evidence="6 7" key="1">
    <citation type="journal article" date="2015" name="Genome Biol. Evol.">
        <title>Phylogenomic analyses indicate that early fungi evolved digesting cell walls of algal ancestors of land plants.</title>
        <authorList>
            <person name="Chang Y."/>
            <person name="Wang S."/>
            <person name="Sekimoto S."/>
            <person name="Aerts A.L."/>
            <person name="Choi C."/>
            <person name="Clum A."/>
            <person name="LaButti K.M."/>
            <person name="Lindquist E.A."/>
            <person name="Yee Ngan C."/>
            <person name="Ohm R.A."/>
            <person name="Salamov A.A."/>
            <person name="Grigoriev I.V."/>
            <person name="Spatafora J.W."/>
            <person name="Berbee M.L."/>
        </authorList>
    </citation>
    <scope>NUCLEOTIDE SEQUENCE [LARGE SCALE GENOMIC DNA]</scope>
    <source>
        <strain evidence="6 7">JEL478</strain>
    </source>
</reference>
<evidence type="ECO:0000256" key="1">
    <source>
        <dbReference type="ARBA" id="ARBA00022741"/>
    </source>
</evidence>
<feature type="compositionally biased region" description="Polar residues" evidence="4">
    <location>
        <begin position="534"/>
        <end position="554"/>
    </location>
</feature>
<keyword evidence="2 3" id="KW-0067">ATP-binding</keyword>
<dbReference type="Gene3D" id="1.10.510.10">
    <property type="entry name" value="Transferase(Phosphotransferase) domain 1"/>
    <property type="match status" value="1"/>
</dbReference>
<feature type="binding site" evidence="3">
    <location>
        <position position="83"/>
    </location>
    <ligand>
        <name>ATP</name>
        <dbReference type="ChEBI" id="CHEBI:30616"/>
    </ligand>
</feature>
<feature type="compositionally biased region" description="Low complexity" evidence="4">
    <location>
        <begin position="563"/>
        <end position="572"/>
    </location>
</feature>
<dbReference type="AlphaFoldDB" id="A0A139AZN8"/>
<feature type="compositionally biased region" description="Pro residues" evidence="4">
    <location>
        <begin position="33"/>
        <end position="45"/>
    </location>
</feature>
<keyword evidence="1 3" id="KW-0547">Nucleotide-binding</keyword>
<name>A0A139AZN8_GONPJ</name>
<dbReference type="PROSITE" id="PS00107">
    <property type="entry name" value="PROTEIN_KINASE_ATP"/>
    <property type="match status" value="1"/>
</dbReference>
<evidence type="ECO:0000256" key="2">
    <source>
        <dbReference type="ARBA" id="ARBA00022840"/>
    </source>
</evidence>
<keyword evidence="6" id="KW-0418">Kinase</keyword>
<evidence type="ECO:0000259" key="5">
    <source>
        <dbReference type="PROSITE" id="PS50011"/>
    </source>
</evidence>
<keyword evidence="7" id="KW-1185">Reference proteome</keyword>
<feature type="compositionally biased region" description="Low complexity" evidence="4">
    <location>
        <begin position="586"/>
        <end position="612"/>
    </location>
</feature>
<dbReference type="CDD" id="cd05117">
    <property type="entry name" value="STKc_CAMK"/>
    <property type="match status" value="1"/>
</dbReference>
<dbReference type="GO" id="GO:0004672">
    <property type="term" value="F:protein kinase activity"/>
    <property type="evidence" value="ECO:0007669"/>
    <property type="project" value="InterPro"/>
</dbReference>
<dbReference type="EMBL" id="KQ965731">
    <property type="protein sequence ID" value="KXS22189.1"/>
    <property type="molecule type" value="Genomic_DNA"/>
</dbReference>
<dbReference type="SMART" id="SM00220">
    <property type="entry name" value="S_TKc"/>
    <property type="match status" value="1"/>
</dbReference>
<gene>
    <name evidence="6" type="ORF">M427DRAFT_50540</name>
</gene>
<evidence type="ECO:0000313" key="7">
    <source>
        <dbReference type="Proteomes" id="UP000070544"/>
    </source>
</evidence>
<dbReference type="PANTHER" id="PTHR24347">
    <property type="entry name" value="SERINE/THREONINE-PROTEIN KINASE"/>
    <property type="match status" value="1"/>
</dbReference>
<feature type="region of interest" description="Disordered" evidence="4">
    <location>
        <begin position="1"/>
        <end position="48"/>
    </location>
</feature>
<dbReference type="InterPro" id="IPR017441">
    <property type="entry name" value="Protein_kinase_ATP_BS"/>
</dbReference>
<keyword evidence="6" id="KW-0808">Transferase</keyword>
<dbReference type="GO" id="GO:0005524">
    <property type="term" value="F:ATP binding"/>
    <property type="evidence" value="ECO:0007669"/>
    <property type="project" value="UniProtKB-UniRule"/>
</dbReference>
<dbReference type="SUPFAM" id="SSF56112">
    <property type="entry name" value="Protein kinase-like (PK-like)"/>
    <property type="match status" value="1"/>
</dbReference>
<dbReference type="InterPro" id="IPR011009">
    <property type="entry name" value="Kinase-like_dom_sf"/>
</dbReference>
<dbReference type="InterPro" id="IPR000719">
    <property type="entry name" value="Prot_kinase_dom"/>
</dbReference>
<dbReference type="FunFam" id="1.10.510.10:FF:000571">
    <property type="entry name" value="Maternal embryonic leucine zipper kinase"/>
    <property type="match status" value="1"/>
</dbReference>
<dbReference type="PROSITE" id="PS50011">
    <property type="entry name" value="PROTEIN_KINASE_DOM"/>
    <property type="match status" value="1"/>
</dbReference>
<dbReference type="OMA" id="RGSTHEV"/>
<dbReference type="Pfam" id="PF00069">
    <property type="entry name" value="Pkinase"/>
    <property type="match status" value="1"/>
</dbReference>
<organism evidence="6 7">
    <name type="scientific">Gonapodya prolifera (strain JEL478)</name>
    <name type="common">Monoblepharis prolifera</name>
    <dbReference type="NCBI Taxonomy" id="1344416"/>
    <lineage>
        <taxon>Eukaryota</taxon>
        <taxon>Fungi</taxon>
        <taxon>Fungi incertae sedis</taxon>
        <taxon>Chytridiomycota</taxon>
        <taxon>Chytridiomycota incertae sedis</taxon>
        <taxon>Monoblepharidomycetes</taxon>
        <taxon>Monoblepharidales</taxon>
        <taxon>Gonapodyaceae</taxon>
        <taxon>Gonapodya</taxon>
    </lineage>
</organism>
<proteinExistence type="predicted"/>
<evidence type="ECO:0000256" key="4">
    <source>
        <dbReference type="SAM" id="MobiDB-lite"/>
    </source>
</evidence>